<evidence type="ECO:0000256" key="5">
    <source>
        <dbReference type="SAM" id="Phobius"/>
    </source>
</evidence>
<keyword evidence="4" id="KW-0052">Apoplast</keyword>
<accession>A0A7J7M3I1</accession>
<keyword evidence="3 4" id="KW-0964">Secreted</keyword>
<evidence type="ECO:0000256" key="2">
    <source>
        <dbReference type="ARBA" id="ARBA00011738"/>
    </source>
</evidence>
<comment type="subunit">
    <text evidence="2 4">Homodimer.</text>
</comment>
<protein>
    <recommendedName>
        <fullName evidence="4">Dirigent protein</fullName>
    </recommendedName>
</protein>
<comment type="similarity">
    <text evidence="1 4">Belongs to the plant dirigent protein family.</text>
</comment>
<dbReference type="Pfam" id="PF03018">
    <property type="entry name" value="Dirigent"/>
    <property type="match status" value="1"/>
</dbReference>
<dbReference type="EMBL" id="JACGCM010001796">
    <property type="protein sequence ID" value="KAF6149344.1"/>
    <property type="molecule type" value="Genomic_DNA"/>
</dbReference>
<keyword evidence="5" id="KW-0812">Transmembrane</keyword>
<dbReference type="InterPro" id="IPR004265">
    <property type="entry name" value="Dirigent"/>
</dbReference>
<evidence type="ECO:0000313" key="6">
    <source>
        <dbReference type="EMBL" id="KAF6149344.1"/>
    </source>
</evidence>
<dbReference type="Gene3D" id="2.40.480.10">
    <property type="entry name" value="Allene oxide cyclase-like"/>
    <property type="match status" value="1"/>
</dbReference>
<keyword evidence="5" id="KW-0472">Membrane</keyword>
<evidence type="ECO:0000256" key="4">
    <source>
        <dbReference type="RuleBase" id="RU363099"/>
    </source>
</evidence>
<dbReference type="InterPro" id="IPR044859">
    <property type="entry name" value="Allene_oxi_cyc_Dirigent"/>
</dbReference>
<reference evidence="6 7" key="1">
    <citation type="journal article" date="2020" name="IScience">
        <title>Genome Sequencing of the Endangered Kingdonia uniflora (Circaeasteraceae, Ranunculales) Reveals Potential Mechanisms of Evolutionary Specialization.</title>
        <authorList>
            <person name="Sun Y."/>
            <person name="Deng T."/>
            <person name="Zhang A."/>
            <person name="Moore M.J."/>
            <person name="Landis J.B."/>
            <person name="Lin N."/>
            <person name="Zhang H."/>
            <person name="Zhang X."/>
            <person name="Huang J."/>
            <person name="Zhang X."/>
            <person name="Sun H."/>
            <person name="Wang H."/>
        </authorList>
    </citation>
    <scope>NUCLEOTIDE SEQUENCE [LARGE SCALE GENOMIC DNA]</scope>
    <source>
        <strain evidence="6">TB1705</strain>
        <tissue evidence="6">Leaf</tissue>
    </source>
</reference>
<dbReference type="GO" id="GO:0009699">
    <property type="term" value="P:phenylpropanoid biosynthetic process"/>
    <property type="evidence" value="ECO:0007669"/>
    <property type="project" value="UniProtKB-ARBA"/>
</dbReference>
<dbReference type="OrthoDB" id="1928589at2759"/>
<comment type="caution">
    <text evidence="6">The sequence shown here is derived from an EMBL/GenBank/DDBJ whole genome shotgun (WGS) entry which is preliminary data.</text>
</comment>
<feature type="transmembrane region" description="Helical" evidence="5">
    <location>
        <begin position="93"/>
        <end position="111"/>
    </location>
</feature>
<dbReference type="GO" id="GO:0048046">
    <property type="term" value="C:apoplast"/>
    <property type="evidence" value="ECO:0007669"/>
    <property type="project" value="UniProtKB-SubCell"/>
</dbReference>
<keyword evidence="5" id="KW-1133">Transmembrane helix</keyword>
<evidence type="ECO:0000256" key="3">
    <source>
        <dbReference type="ARBA" id="ARBA00022525"/>
    </source>
</evidence>
<dbReference type="PANTHER" id="PTHR21495">
    <property type="entry name" value="NUCLEOPORIN-RELATED"/>
    <property type="match status" value="1"/>
</dbReference>
<sequence length="276" mass="31141">MVMTRCQVYEVRVIVEVQKLQLCYFGNQSLKMPLMPVPQTYYGMTEEEAAEVEDDYYHMWRFHYLILLGTMAHYHYNLHHCDTMALILLKSPLTLAIFAIVAVNFIVTISAKQHSFARTLSPTTFGLEKEKLTHFRVYWQDILSGKSPTSMQIVAPLNKKPAGFGTVVMFDDALTEGPELNSKLIGRGQGLLASAAQNEIGLLMVMNFVFVTGKYNGSTISITGRNHVFSKVREMSIIGGSGLFRFARGYVQAQTHKFDLKTGDATVAYDIFVLHY</sequence>
<dbReference type="Proteomes" id="UP000541444">
    <property type="component" value="Unassembled WGS sequence"/>
</dbReference>
<comment type="subcellular location">
    <subcellularLocation>
        <location evidence="4">Secreted</location>
        <location evidence="4">Extracellular space</location>
        <location evidence="4">Apoplast</location>
    </subcellularLocation>
</comment>
<organism evidence="6 7">
    <name type="scientific">Kingdonia uniflora</name>
    <dbReference type="NCBI Taxonomy" id="39325"/>
    <lineage>
        <taxon>Eukaryota</taxon>
        <taxon>Viridiplantae</taxon>
        <taxon>Streptophyta</taxon>
        <taxon>Embryophyta</taxon>
        <taxon>Tracheophyta</taxon>
        <taxon>Spermatophyta</taxon>
        <taxon>Magnoliopsida</taxon>
        <taxon>Ranunculales</taxon>
        <taxon>Circaeasteraceae</taxon>
        <taxon>Kingdonia</taxon>
    </lineage>
</organism>
<gene>
    <name evidence="6" type="ORF">GIB67_016882</name>
</gene>
<comment type="function">
    <text evidence="4">Dirigent proteins impart stereoselectivity on the phenoxy radical-coupling reaction, yielding optically active lignans from two molecules of coniferyl alcohol in the biosynthesis of lignans, flavonolignans, and alkaloids and thus plays a central role in plant secondary metabolism.</text>
</comment>
<evidence type="ECO:0000256" key="1">
    <source>
        <dbReference type="ARBA" id="ARBA00010746"/>
    </source>
</evidence>
<keyword evidence="7" id="KW-1185">Reference proteome</keyword>
<evidence type="ECO:0000313" key="7">
    <source>
        <dbReference type="Proteomes" id="UP000541444"/>
    </source>
</evidence>
<name>A0A7J7M3I1_9MAGN</name>
<dbReference type="AlphaFoldDB" id="A0A7J7M3I1"/>
<proteinExistence type="inferred from homology"/>